<keyword evidence="1" id="KW-0732">Signal</keyword>
<protein>
    <submittedName>
        <fullName evidence="2">Uncharacterized protein</fullName>
    </submittedName>
</protein>
<proteinExistence type="predicted"/>
<evidence type="ECO:0000256" key="1">
    <source>
        <dbReference type="SAM" id="SignalP"/>
    </source>
</evidence>
<organism evidence="2 3">
    <name type="scientific">Phomopsis amygdali</name>
    <name type="common">Fusicoccum amygdali</name>
    <dbReference type="NCBI Taxonomy" id="1214568"/>
    <lineage>
        <taxon>Eukaryota</taxon>
        <taxon>Fungi</taxon>
        <taxon>Dikarya</taxon>
        <taxon>Ascomycota</taxon>
        <taxon>Pezizomycotina</taxon>
        <taxon>Sordariomycetes</taxon>
        <taxon>Sordariomycetidae</taxon>
        <taxon>Diaporthales</taxon>
        <taxon>Diaporthaceae</taxon>
        <taxon>Diaporthe</taxon>
    </lineage>
</organism>
<sequence length="146" mass="15538">MHFSPATLLVALPALTSALVPRWHQSGSFQVDVSKIVSTTNIPTNELIKSGAKQIYVDVTSPNTIDAVAYINPDSSVVFDVTGHSPSDAEDIAVAVQGQQPLVYSYADYYLKNSSGISRAGSALMYNGLVIFSLANEGEALIHLVP</sequence>
<keyword evidence="3" id="KW-1185">Reference proteome</keyword>
<gene>
    <name evidence="2" type="ORF">N8I77_009812</name>
</gene>
<evidence type="ECO:0000313" key="3">
    <source>
        <dbReference type="Proteomes" id="UP001265746"/>
    </source>
</evidence>
<name>A0AAD9W120_PHOAM</name>
<feature type="chain" id="PRO_5042034733" evidence="1">
    <location>
        <begin position="19"/>
        <end position="146"/>
    </location>
</feature>
<comment type="caution">
    <text evidence="2">The sequence shown here is derived from an EMBL/GenBank/DDBJ whole genome shotgun (WGS) entry which is preliminary data.</text>
</comment>
<evidence type="ECO:0000313" key="2">
    <source>
        <dbReference type="EMBL" id="KAK2603348.1"/>
    </source>
</evidence>
<reference evidence="2" key="1">
    <citation type="submission" date="2023-06" db="EMBL/GenBank/DDBJ databases">
        <authorList>
            <person name="Noh H."/>
        </authorList>
    </citation>
    <scope>NUCLEOTIDE SEQUENCE</scope>
    <source>
        <strain evidence="2">DUCC20226</strain>
    </source>
</reference>
<feature type="signal peptide" evidence="1">
    <location>
        <begin position="1"/>
        <end position="18"/>
    </location>
</feature>
<dbReference type="EMBL" id="JAUJFL010000005">
    <property type="protein sequence ID" value="KAK2603348.1"/>
    <property type="molecule type" value="Genomic_DNA"/>
</dbReference>
<dbReference type="Proteomes" id="UP001265746">
    <property type="component" value="Unassembled WGS sequence"/>
</dbReference>
<dbReference type="AlphaFoldDB" id="A0AAD9W120"/>
<accession>A0AAD9W120</accession>